<gene>
    <name evidence="1" type="ORF">CAUJ_LOCUS417</name>
</gene>
<dbReference type="AlphaFoldDB" id="A0A8S1GP26"/>
<dbReference type="Proteomes" id="UP000835052">
    <property type="component" value="Unassembled WGS sequence"/>
</dbReference>
<reference evidence="1" key="1">
    <citation type="submission" date="2020-10" db="EMBL/GenBank/DDBJ databases">
        <authorList>
            <person name="Kikuchi T."/>
        </authorList>
    </citation>
    <scope>NUCLEOTIDE SEQUENCE</scope>
    <source>
        <strain evidence="1">NKZ352</strain>
    </source>
</reference>
<accession>A0A8S1GP26</accession>
<evidence type="ECO:0000313" key="2">
    <source>
        <dbReference type="Proteomes" id="UP000835052"/>
    </source>
</evidence>
<comment type="caution">
    <text evidence="1">The sequence shown here is derived from an EMBL/GenBank/DDBJ whole genome shotgun (WGS) entry which is preliminary data.</text>
</comment>
<evidence type="ECO:0000313" key="1">
    <source>
        <dbReference type="EMBL" id="CAD6184498.1"/>
    </source>
</evidence>
<name>A0A8S1GP26_9PELO</name>
<dbReference type="EMBL" id="CAJGYM010000001">
    <property type="protein sequence ID" value="CAD6184498.1"/>
    <property type="molecule type" value="Genomic_DNA"/>
</dbReference>
<keyword evidence="2" id="KW-1185">Reference proteome</keyword>
<protein>
    <submittedName>
        <fullName evidence="1">Uncharacterized protein</fullName>
    </submittedName>
</protein>
<sequence length="458" mass="53265">MARIPMTRSGLDLREICFELERCDIYDTSFSDYEKHEELHERKLDSELKLASSCRPFLKYRMDKPNPYSQCTRQHISNLQFFKGDGSQFGNLKVSHAFDNNNVVKKKTHFFQKEFRSQRFENHLRSLPCPASNVTSQFIEGARNELKSRRRCFSACSVDIVKWEDLSDSVNVSLNDQSSYNEEDIVVHFPLPVLSHWRLTRREILFAFQQSCWFASHNDFHTESVGWTPISEVLIEIDSWFFGLTRSFGPEEFSSNFQEWLKTNENWWNTEGDRQDWSGKMVVLFRPELGKFPFRRAQHIPKAGARIELFLEIDTLQVVEIVSDRHVLDKVVGLLDPSVCALPLVFTIFRLKTRMNEEERMEYFRILECLGKAYVVGFDYVSSRDHCASASLVAPVKFYYQPGIDQLFCEDAACRGMCGVPCKSSHQDDVCIPTDAADDDYSTLETEEGETEYEIYSI</sequence>
<organism evidence="1 2">
    <name type="scientific">Caenorhabditis auriculariae</name>
    <dbReference type="NCBI Taxonomy" id="2777116"/>
    <lineage>
        <taxon>Eukaryota</taxon>
        <taxon>Metazoa</taxon>
        <taxon>Ecdysozoa</taxon>
        <taxon>Nematoda</taxon>
        <taxon>Chromadorea</taxon>
        <taxon>Rhabditida</taxon>
        <taxon>Rhabditina</taxon>
        <taxon>Rhabditomorpha</taxon>
        <taxon>Rhabditoidea</taxon>
        <taxon>Rhabditidae</taxon>
        <taxon>Peloderinae</taxon>
        <taxon>Caenorhabditis</taxon>
    </lineage>
</organism>
<proteinExistence type="predicted"/>